<dbReference type="RefSeq" id="WP_048889888.1">
    <property type="nucleotide sequence ID" value="NZ_AP024237.1"/>
</dbReference>
<dbReference type="InterPro" id="IPR008306">
    <property type="entry name" value="UCP018008"/>
</dbReference>
<proteinExistence type="predicted"/>
<keyword evidence="2" id="KW-1185">Reference proteome</keyword>
<dbReference type="OrthoDB" id="9801824at2"/>
<dbReference type="PIRSF" id="PIRSF018008">
    <property type="entry name" value="UCP018008"/>
    <property type="match status" value="1"/>
</dbReference>
<dbReference type="Pfam" id="PF04250">
    <property type="entry name" value="DUF429"/>
    <property type="match status" value="1"/>
</dbReference>
<name>A0A2G8BET8_9MYCO</name>
<sequence length="285" mass="31324">MYFVGVDLAWGEISQSGVAVVDAAGRLVHVGTALDDASIENALSPYIRDDCLVAFDAPLIVTNPTGYRPCEKALNRDFGRFEAGARPAYTGRPEFADVPRGARLAGALGLDIDPHSQAQRRAIEVYPHPATVVLFGLDRTLKYKRGPLGTRQRELLQLMTLIERLDEATPRLRVNHNVAWVELRNRVTAATRPVQLDGAEDPVDAVLCAYVALYWYHRPEDVAIYGDGATGYIVTPSLASDTHNAKAHDPDDVEQRLARLAALLEDAQLELEALRRQLSPPPDGR</sequence>
<gene>
    <name evidence="1" type="ORF">MHEC_05810</name>
</gene>
<protein>
    <submittedName>
        <fullName evidence="1">Uncharacterized protein</fullName>
    </submittedName>
</protein>
<evidence type="ECO:0000313" key="2">
    <source>
        <dbReference type="Proteomes" id="UP000595446"/>
    </source>
</evidence>
<dbReference type="AlphaFoldDB" id="A0A2G8BET8"/>
<organism evidence="1 2">
    <name type="scientific">Mycobacterium heckeshornense</name>
    <dbReference type="NCBI Taxonomy" id="110505"/>
    <lineage>
        <taxon>Bacteria</taxon>
        <taxon>Bacillati</taxon>
        <taxon>Actinomycetota</taxon>
        <taxon>Actinomycetes</taxon>
        <taxon>Mycobacteriales</taxon>
        <taxon>Mycobacteriaceae</taxon>
        <taxon>Mycobacterium</taxon>
    </lineage>
</organism>
<accession>A0A2G8BET8</accession>
<dbReference type="Proteomes" id="UP000595446">
    <property type="component" value="Chromosome"/>
</dbReference>
<evidence type="ECO:0000313" key="1">
    <source>
        <dbReference type="EMBL" id="BCO34148.1"/>
    </source>
</evidence>
<dbReference type="STRING" id="110505.ACT16_01575"/>
<reference evidence="1 2" key="1">
    <citation type="submission" date="2020-12" db="EMBL/GenBank/DDBJ databases">
        <title>Complete genome sequence of Mycobacterium heckeshornense JCM 15655T, closely related to a pathogenic non-tuberculous mycobacterial species Mycobacterium xenopi.</title>
        <authorList>
            <person name="Yoshida M."/>
            <person name="Fukano H."/>
            <person name="Asakura T."/>
            <person name="Suzuki M."/>
            <person name="Hoshino Y."/>
        </authorList>
    </citation>
    <scope>NUCLEOTIDE SEQUENCE [LARGE SCALE GENOMIC DNA]</scope>
    <source>
        <strain evidence="1 2">JCM 15655</strain>
    </source>
</reference>
<dbReference type="InterPro" id="IPR007362">
    <property type="entry name" value="DUF429"/>
</dbReference>
<dbReference type="EMBL" id="AP024237">
    <property type="protein sequence ID" value="BCO34148.1"/>
    <property type="molecule type" value="Genomic_DNA"/>
</dbReference>